<dbReference type="Proteomes" id="UP000676336">
    <property type="component" value="Unassembled WGS sequence"/>
</dbReference>
<protein>
    <submittedName>
        <fullName evidence="1">Uncharacterized protein</fullName>
    </submittedName>
</protein>
<dbReference type="AlphaFoldDB" id="A0A8S3KA90"/>
<evidence type="ECO:0000313" key="1">
    <source>
        <dbReference type="EMBL" id="CAF5228701.1"/>
    </source>
</evidence>
<feature type="non-terminal residue" evidence="1">
    <location>
        <position position="1"/>
    </location>
</feature>
<dbReference type="EMBL" id="CAJOBI010367452">
    <property type="protein sequence ID" value="CAF5228701.1"/>
    <property type="molecule type" value="Genomic_DNA"/>
</dbReference>
<feature type="non-terminal residue" evidence="1">
    <location>
        <position position="124"/>
    </location>
</feature>
<name>A0A8S3KA90_9BILA</name>
<comment type="caution">
    <text evidence="1">The sequence shown here is derived from an EMBL/GenBank/DDBJ whole genome shotgun (WGS) entry which is preliminary data.</text>
</comment>
<evidence type="ECO:0000313" key="2">
    <source>
        <dbReference type="Proteomes" id="UP000676336"/>
    </source>
</evidence>
<gene>
    <name evidence="1" type="ORF">SMN809_LOCUS85875</name>
</gene>
<organism evidence="1 2">
    <name type="scientific">Rotaria magnacalcarata</name>
    <dbReference type="NCBI Taxonomy" id="392030"/>
    <lineage>
        <taxon>Eukaryota</taxon>
        <taxon>Metazoa</taxon>
        <taxon>Spiralia</taxon>
        <taxon>Gnathifera</taxon>
        <taxon>Rotifera</taxon>
        <taxon>Eurotatoria</taxon>
        <taxon>Bdelloidea</taxon>
        <taxon>Philodinida</taxon>
        <taxon>Philodinidae</taxon>
        <taxon>Rotaria</taxon>
    </lineage>
</organism>
<accession>A0A8S3KA90</accession>
<proteinExistence type="predicted"/>
<reference evidence="1" key="1">
    <citation type="submission" date="2021-02" db="EMBL/GenBank/DDBJ databases">
        <authorList>
            <person name="Nowell W R."/>
        </authorList>
    </citation>
    <scope>NUCLEOTIDE SEQUENCE</scope>
</reference>
<sequence length="124" mass="14421">TEPSFASKISTIFKSIEEHAPNNHSTDKQLEKKLHNLLFSKTTFKHVLSILSELLFDTHKTYDLKKILPQFNDHFILIRDEWEKQQIKINNKTTIDAKLLEQLHAIGGFPNTRLKHVLAKQFTG</sequence>